<dbReference type="AlphaFoldDB" id="A0A101LVY3"/>
<keyword evidence="1" id="KW-0496">Mitochondrion</keyword>
<reference evidence="1" key="1">
    <citation type="journal article" date="2015" name="Genome Biol. Evol.">
        <title>Organellar Genomes of White Spruce (Picea glauca): Assembly and Annotation.</title>
        <authorList>
            <person name="Jackman S.D."/>
            <person name="Warren R.L."/>
            <person name="Gibb E.A."/>
            <person name="Vandervalk B.P."/>
            <person name="Mohamadi H."/>
            <person name="Chu J."/>
            <person name="Raymond A."/>
            <person name="Pleasance S."/>
            <person name="Coope R."/>
            <person name="Wildung M.R."/>
            <person name="Ritland C.E."/>
            <person name="Bousquet J."/>
            <person name="Jones S.J."/>
            <person name="Bohlmann J."/>
            <person name="Birol I."/>
        </authorList>
    </citation>
    <scope>NUCLEOTIDE SEQUENCE [LARGE SCALE GENOMIC DNA]</scope>
    <source>
        <tissue evidence="1">Flushing bud</tissue>
    </source>
</reference>
<organism evidence="1">
    <name type="scientific">Picea glauca</name>
    <name type="common">White spruce</name>
    <name type="synonym">Pinus glauca</name>
    <dbReference type="NCBI Taxonomy" id="3330"/>
    <lineage>
        <taxon>Eukaryota</taxon>
        <taxon>Viridiplantae</taxon>
        <taxon>Streptophyta</taxon>
        <taxon>Embryophyta</taxon>
        <taxon>Tracheophyta</taxon>
        <taxon>Spermatophyta</taxon>
        <taxon>Pinopsida</taxon>
        <taxon>Pinidae</taxon>
        <taxon>Conifers I</taxon>
        <taxon>Pinales</taxon>
        <taxon>Pinaceae</taxon>
        <taxon>Picea</taxon>
    </lineage>
</organism>
<accession>A0A101LVY3</accession>
<protein>
    <submittedName>
        <fullName evidence="1">Uncharacterized protein</fullName>
    </submittedName>
</protein>
<sequence length="96" mass="10756">MARFGRVEPEPRALIHYCRQDPSAHKAWISPSLRKPSWDKPSLGSLKRIQTNVKKLEAKGERGQVGRDETRGGDRHALAFFLIGKGTCIKVSTTTK</sequence>
<dbReference type="EMBL" id="LKAM01000013">
    <property type="protein sequence ID" value="KUM46153.1"/>
    <property type="molecule type" value="Genomic_DNA"/>
</dbReference>
<proteinExistence type="predicted"/>
<evidence type="ECO:0000313" key="1">
    <source>
        <dbReference type="EMBL" id="KUM46153.1"/>
    </source>
</evidence>
<geneLocation type="mitochondrion" evidence="1"/>
<gene>
    <name evidence="1" type="ORF">ABT39_MTgene1959</name>
</gene>
<name>A0A101LVY3_PICGL</name>
<comment type="caution">
    <text evidence="1">The sequence shown here is derived from an EMBL/GenBank/DDBJ whole genome shotgun (WGS) entry which is preliminary data.</text>
</comment>